<evidence type="ECO:0000259" key="1">
    <source>
        <dbReference type="PROSITE" id="PS50835"/>
    </source>
</evidence>
<reference evidence="2" key="1">
    <citation type="submission" date="2020-07" db="EMBL/GenBank/DDBJ databases">
        <title>Multicomponent nature underlies the extraordinary mechanical properties of spider dragline silk.</title>
        <authorList>
            <person name="Kono N."/>
            <person name="Nakamura H."/>
            <person name="Mori M."/>
            <person name="Yoshida Y."/>
            <person name="Ohtoshi R."/>
            <person name="Malay A.D."/>
            <person name="Moran D.A.P."/>
            <person name="Tomita M."/>
            <person name="Numata K."/>
            <person name="Arakawa K."/>
        </authorList>
    </citation>
    <scope>NUCLEOTIDE SEQUENCE</scope>
</reference>
<dbReference type="PANTHER" id="PTHR23279">
    <property type="entry name" value="DEFECTIVE PROBOSCIS EXTENSION RESPONSE DPR -RELATED"/>
    <property type="match status" value="1"/>
</dbReference>
<dbReference type="OrthoDB" id="190835at2759"/>
<dbReference type="PANTHER" id="PTHR23279:SF36">
    <property type="entry name" value="DEFECTIVE PROBOSCIS EXTENSION RESPONSE 9, ISOFORM A"/>
    <property type="match status" value="1"/>
</dbReference>
<dbReference type="InterPro" id="IPR036179">
    <property type="entry name" value="Ig-like_dom_sf"/>
</dbReference>
<keyword evidence="3" id="KW-1185">Reference proteome</keyword>
<dbReference type="SMART" id="SM00409">
    <property type="entry name" value="IG"/>
    <property type="match status" value="2"/>
</dbReference>
<dbReference type="InterPro" id="IPR013783">
    <property type="entry name" value="Ig-like_fold"/>
</dbReference>
<name>A0A8X6GDT3_TRICU</name>
<dbReference type="Pfam" id="PF00047">
    <property type="entry name" value="ig"/>
    <property type="match status" value="1"/>
</dbReference>
<dbReference type="Pfam" id="PF07686">
    <property type="entry name" value="V-set"/>
    <property type="match status" value="1"/>
</dbReference>
<dbReference type="InterPro" id="IPR013151">
    <property type="entry name" value="Immunoglobulin_dom"/>
</dbReference>
<dbReference type="PROSITE" id="PS50835">
    <property type="entry name" value="IG_LIKE"/>
    <property type="match status" value="2"/>
</dbReference>
<dbReference type="InterPro" id="IPR003599">
    <property type="entry name" value="Ig_sub"/>
</dbReference>
<gene>
    <name evidence="2" type="primary">AVEN_58406_1</name>
    <name evidence="2" type="ORF">TNCT_282471</name>
</gene>
<organism evidence="2 3">
    <name type="scientific">Trichonephila clavata</name>
    <name type="common">Joro spider</name>
    <name type="synonym">Nephila clavata</name>
    <dbReference type="NCBI Taxonomy" id="2740835"/>
    <lineage>
        <taxon>Eukaryota</taxon>
        <taxon>Metazoa</taxon>
        <taxon>Ecdysozoa</taxon>
        <taxon>Arthropoda</taxon>
        <taxon>Chelicerata</taxon>
        <taxon>Arachnida</taxon>
        <taxon>Araneae</taxon>
        <taxon>Araneomorphae</taxon>
        <taxon>Entelegynae</taxon>
        <taxon>Araneoidea</taxon>
        <taxon>Nephilidae</taxon>
        <taxon>Trichonephila</taxon>
    </lineage>
</organism>
<dbReference type="CDD" id="cd00096">
    <property type="entry name" value="Ig"/>
    <property type="match status" value="1"/>
</dbReference>
<dbReference type="Gene3D" id="2.60.40.10">
    <property type="entry name" value="Immunoglobulins"/>
    <property type="match status" value="2"/>
</dbReference>
<accession>A0A8X6GDT3</accession>
<dbReference type="Proteomes" id="UP000887116">
    <property type="component" value="Unassembled WGS sequence"/>
</dbReference>
<comment type="caution">
    <text evidence="2">The sequence shown here is derived from an EMBL/GenBank/DDBJ whole genome shotgun (WGS) entry which is preliminary data.</text>
</comment>
<dbReference type="InterPro" id="IPR037448">
    <property type="entry name" value="Zig-8"/>
</dbReference>
<proteinExistence type="predicted"/>
<sequence>MQSLGLTVGDFAQKFVTLVDKKRIQTAERHFNLRTKEARQAKRMQFKATCKKLTEKEGTSSISWVRKRDKQILTIGEHAYTTDARFNSIHLDKSDIWNLEIRDTREDDSGVYECQVNTEPKMSLEIQLNILGTRPLYIKSGSPVNLTCHVKEQVGTVFLLWYLNGRLLDVDEKKRLGIDVFTDFEPTTISRLFIAKLSESGNFICQPSYAKPANITLKVLNGEGNLFLQL</sequence>
<dbReference type="GO" id="GO:0032589">
    <property type="term" value="C:neuron projection membrane"/>
    <property type="evidence" value="ECO:0007669"/>
    <property type="project" value="TreeGrafter"/>
</dbReference>
<dbReference type="EMBL" id="BMAO01025340">
    <property type="protein sequence ID" value="GFR01933.1"/>
    <property type="molecule type" value="Genomic_DNA"/>
</dbReference>
<dbReference type="InterPro" id="IPR007110">
    <property type="entry name" value="Ig-like_dom"/>
</dbReference>
<protein>
    <recommendedName>
        <fullName evidence="1">Ig-like domain-containing protein</fullName>
    </recommendedName>
</protein>
<dbReference type="GO" id="GO:0050808">
    <property type="term" value="P:synapse organization"/>
    <property type="evidence" value="ECO:0007669"/>
    <property type="project" value="TreeGrafter"/>
</dbReference>
<feature type="domain" description="Ig-like" evidence="1">
    <location>
        <begin position="120"/>
        <end position="216"/>
    </location>
</feature>
<evidence type="ECO:0000313" key="2">
    <source>
        <dbReference type="EMBL" id="GFR01933.1"/>
    </source>
</evidence>
<evidence type="ECO:0000313" key="3">
    <source>
        <dbReference type="Proteomes" id="UP000887116"/>
    </source>
</evidence>
<feature type="domain" description="Ig-like" evidence="1">
    <location>
        <begin position="22"/>
        <end position="117"/>
    </location>
</feature>
<dbReference type="InterPro" id="IPR013106">
    <property type="entry name" value="Ig_V-set"/>
</dbReference>
<dbReference type="SUPFAM" id="SSF48726">
    <property type="entry name" value="Immunoglobulin"/>
    <property type="match status" value="2"/>
</dbReference>
<dbReference type="AlphaFoldDB" id="A0A8X6GDT3"/>